<dbReference type="InterPro" id="IPR039398">
    <property type="entry name" value="Deltex_fam"/>
</dbReference>
<dbReference type="PANTHER" id="PTHR12622">
    <property type="entry name" value="DELTEX-RELATED"/>
    <property type="match status" value="1"/>
</dbReference>
<evidence type="ECO:0000256" key="1">
    <source>
        <dbReference type="ARBA" id="ARBA00000900"/>
    </source>
</evidence>
<dbReference type="GO" id="GO:0008270">
    <property type="term" value="F:zinc ion binding"/>
    <property type="evidence" value="ECO:0007669"/>
    <property type="project" value="UniProtKB-KW"/>
</dbReference>
<dbReference type="GO" id="GO:0005737">
    <property type="term" value="C:cytoplasm"/>
    <property type="evidence" value="ECO:0007669"/>
    <property type="project" value="UniProtKB-SubCell"/>
</dbReference>
<evidence type="ECO:0000313" key="15">
    <source>
        <dbReference type="ZFIN" id="ZDB-GENE-060526-299"/>
    </source>
</evidence>
<dbReference type="CDD" id="cd09633">
    <property type="entry name" value="Deltex_C"/>
    <property type="match status" value="1"/>
</dbReference>
<keyword evidence="9" id="KW-0963">Cytoplasm</keyword>
<accession>A2BGH5</accession>
<evidence type="ECO:0000313" key="13">
    <source>
        <dbReference type="Proteomes" id="UP000000437"/>
    </source>
</evidence>
<evidence type="ECO:0000256" key="9">
    <source>
        <dbReference type="RuleBase" id="RU367105"/>
    </source>
</evidence>
<comment type="subcellular location">
    <subcellularLocation>
        <location evidence="9">Cytoplasm</location>
    </subcellularLocation>
</comment>
<dbReference type="Pfam" id="PF13639">
    <property type="entry name" value="zf-RING_2"/>
    <property type="match status" value="1"/>
</dbReference>
<reference evidence="14" key="5">
    <citation type="submission" date="2025-04" db="UniProtKB">
        <authorList>
            <consortium name="RefSeq"/>
        </authorList>
    </citation>
    <scope>IDENTIFICATION</scope>
    <source>
        <strain evidence="14">Tuebingen</strain>
    </source>
</reference>
<reference evidence="14" key="4">
    <citation type="journal article" date="2015" name="Nat. Commun.">
        <title>RFX transcription factors are essential for hearing in mice.</title>
        <authorList>
            <person name="Elkon R."/>
            <person name="Milon B."/>
            <person name="Morrison L."/>
            <person name="Shah M."/>
            <person name="Vijayakumar S."/>
            <person name="Racherla M."/>
            <person name="Leitch C.C."/>
            <person name="Silipino L."/>
            <person name="Hadi S."/>
            <person name="Weiss-Gayet M."/>
            <person name="Barras E."/>
            <person name="Schmid C.D."/>
            <person name="Ait-Lounis A."/>
            <person name="Barnes A."/>
            <person name="Song Y."/>
            <person name="Eisenman D.J."/>
            <person name="Eliyahu E."/>
            <person name="Frolenkov G.I."/>
            <person name="Strome S.E."/>
            <person name="Durand B."/>
            <person name="Zaghloul N.A."/>
            <person name="Jones S.M."/>
            <person name="Reith W."/>
            <person name="Hertzano R."/>
        </authorList>
    </citation>
    <scope>NUCLEOTIDE SEQUENCE</scope>
    <source>
        <strain evidence="14">Tuebingen</strain>
    </source>
</reference>
<dbReference type="GO" id="GO:0016567">
    <property type="term" value="P:protein ubiquitination"/>
    <property type="evidence" value="ECO:0000318"/>
    <property type="project" value="GO_Central"/>
</dbReference>
<dbReference type="Bgee" id="ENSDARG00000067718">
    <property type="expression patterns" value="Expressed in mature ovarian follicle and 18 other cell types or tissues"/>
</dbReference>
<dbReference type="RefSeq" id="NP_001116534.1">
    <property type="nucleotide sequence ID" value="NM_001123062.1"/>
</dbReference>
<evidence type="ECO:0000256" key="3">
    <source>
        <dbReference type="ARBA" id="ARBA00009413"/>
    </source>
</evidence>
<evidence type="ECO:0000256" key="4">
    <source>
        <dbReference type="ARBA" id="ARBA00022679"/>
    </source>
</evidence>
<evidence type="ECO:0000256" key="2">
    <source>
        <dbReference type="ARBA" id="ARBA00004906"/>
    </source>
</evidence>
<keyword evidence="7 9" id="KW-0862">Zinc</keyword>
<comment type="catalytic activity">
    <reaction evidence="1 9">
        <text>S-ubiquitinyl-[E2 ubiquitin-conjugating enzyme]-L-cysteine + [acceptor protein]-L-lysine = [E2 ubiquitin-conjugating enzyme]-L-cysteine + N(6)-ubiquitinyl-[acceptor protein]-L-lysine.</text>
        <dbReference type="EC" id="2.3.2.27"/>
    </reaction>
</comment>
<dbReference type="PhylomeDB" id="A2BGH5"/>
<dbReference type="InterPro" id="IPR017907">
    <property type="entry name" value="Znf_RING_CS"/>
</dbReference>
<protein>
    <recommendedName>
        <fullName evidence="9">E3 ubiquitin-protein ligase</fullName>
        <ecNumber evidence="9">2.3.2.27</ecNumber>
    </recommendedName>
</protein>
<accession>A0A8M1NIB1</accession>
<dbReference type="ZFIN" id="ZDB-GENE-060526-299">
    <property type="gene designation" value="si:dkey-3h3.3"/>
</dbReference>
<dbReference type="GeneTree" id="ENSGT00940000154578"/>
<reference evidence="12 13" key="2">
    <citation type="journal article" date="2013" name="Nature">
        <title>The zebrafish reference genome sequence and its relationship to the human genome.</title>
        <authorList>
            <consortium name="Genome Reference Consortium Zebrafish"/>
            <person name="Howe K."/>
            <person name="Clark M.D."/>
            <person name="Torroja C.F."/>
            <person name="Torrance J."/>
            <person name="Berthelot C."/>
            <person name="Muffato M."/>
            <person name="Collins J.E."/>
            <person name="Humphray S."/>
            <person name="McLaren K."/>
            <person name="Matthews L."/>
            <person name="McLaren S."/>
            <person name="Sealy I."/>
            <person name="Caccamo M."/>
            <person name="Churcher C."/>
            <person name="Scott C."/>
            <person name="Barrett J.C."/>
            <person name="Koch R."/>
            <person name="Rauch G.J."/>
            <person name="White S."/>
            <person name="Chow W."/>
            <person name="Kilian B."/>
            <person name="Quintais L.T."/>
            <person name="Guerra-Assuncao J.A."/>
            <person name="Zhou Y."/>
            <person name="Gu Y."/>
            <person name="Yen J."/>
            <person name="Vogel J.H."/>
            <person name="Eyre T."/>
            <person name="Redmond S."/>
            <person name="Banerjee R."/>
            <person name="Chi J."/>
            <person name="Fu B."/>
            <person name="Langley E."/>
            <person name="Maguire S.F."/>
            <person name="Laird G.K."/>
            <person name="Lloyd D."/>
            <person name="Kenyon E."/>
            <person name="Donaldson S."/>
            <person name="Sehra H."/>
            <person name="Almeida-King J."/>
            <person name="Loveland J."/>
            <person name="Trevanion S."/>
            <person name="Jones M."/>
            <person name="Quail M."/>
            <person name="Willey D."/>
            <person name="Hunt A."/>
            <person name="Burton J."/>
            <person name="Sims S."/>
            <person name="McLay K."/>
            <person name="Plumb B."/>
            <person name="Davis J."/>
            <person name="Clee C."/>
            <person name="Oliver K."/>
            <person name="Clark R."/>
            <person name="Riddle C."/>
            <person name="Elliot D."/>
            <person name="Eliott D."/>
            <person name="Threadgold G."/>
            <person name="Harden G."/>
            <person name="Ware D."/>
            <person name="Begum S."/>
            <person name="Mortimore B."/>
            <person name="Mortimer B."/>
            <person name="Kerry G."/>
            <person name="Heath P."/>
            <person name="Phillimore B."/>
            <person name="Tracey A."/>
            <person name="Corby N."/>
            <person name="Dunn M."/>
            <person name="Johnson C."/>
            <person name="Wood J."/>
            <person name="Clark S."/>
            <person name="Pelan S."/>
            <person name="Griffiths G."/>
            <person name="Smith M."/>
            <person name="Glithero R."/>
            <person name="Howden P."/>
            <person name="Barker N."/>
            <person name="Lloyd C."/>
            <person name="Stevens C."/>
            <person name="Harley J."/>
            <person name="Holt K."/>
            <person name="Panagiotidis G."/>
            <person name="Lovell J."/>
            <person name="Beasley H."/>
            <person name="Henderson C."/>
            <person name="Gordon D."/>
            <person name="Auger K."/>
            <person name="Wright D."/>
            <person name="Collins J."/>
            <person name="Raisen C."/>
            <person name="Dyer L."/>
            <person name="Leung K."/>
            <person name="Robertson L."/>
            <person name="Ambridge K."/>
            <person name="Leongamornlert D."/>
            <person name="McGuire S."/>
            <person name="Gilderthorp R."/>
            <person name="Griffiths C."/>
            <person name="Manthravadi D."/>
            <person name="Nichol S."/>
            <person name="Barker G."/>
            <person name="Whitehead S."/>
            <person name="Kay M."/>
            <person name="Brown J."/>
            <person name="Murnane C."/>
            <person name="Gray E."/>
            <person name="Humphries M."/>
            <person name="Sycamore N."/>
            <person name="Barker D."/>
            <person name="Saunders D."/>
            <person name="Wallis J."/>
            <person name="Babbage A."/>
            <person name="Hammond S."/>
            <person name="Mashreghi-Mohammadi M."/>
            <person name="Barr L."/>
            <person name="Martin S."/>
            <person name="Wray P."/>
            <person name="Ellington A."/>
            <person name="Matthews N."/>
            <person name="Ellwood M."/>
            <person name="Woodmansey R."/>
            <person name="Clark G."/>
            <person name="Cooper J."/>
            <person name="Cooper J."/>
            <person name="Tromans A."/>
            <person name="Grafham D."/>
            <person name="Skuce C."/>
            <person name="Pandian R."/>
            <person name="Andrews R."/>
            <person name="Harrison E."/>
            <person name="Kimberley A."/>
            <person name="Garnett J."/>
            <person name="Fosker N."/>
            <person name="Hall R."/>
            <person name="Garner P."/>
            <person name="Kelly D."/>
            <person name="Bird C."/>
            <person name="Palmer S."/>
            <person name="Gehring I."/>
            <person name="Berger A."/>
            <person name="Dooley C.M."/>
            <person name="Ersan-Urun Z."/>
            <person name="Eser C."/>
            <person name="Geiger H."/>
            <person name="Geisler M."/>
            <person name="Karotki L."/>
            <person name="Kirn A."/>
            <person name="Konantz J."/>
            <person name="Konantz M."/>
            <person name="Oberlander M."/>
            <person name="Rudolph-Geiger S."/>
            <person name="Teucke M."/>
            <person name="Lanz C."/>
            <person name="Raddatz G."/>
            <person name="Osoegawa K."/>
            <person name="Zhu B."/>
            <person name="Rapp A."/>
            <person name="Widaa S."/>
            <person name="Langford C."/>
            <person name="Yang F."/>
            <person name="Schuster S.C."/>
            <person name="Carter N.P."/>
            <person name="Harrow J."/>
            <person name="Ning Z."/>
            <person name="Herrero J."/>
            <person name="Searle S.M."/>
            <person name="Enright A."/>
            <person name="Geisler R."/>
            <person name="Plasterk R.H."/>
            <person name="Lee C."/>
            <person name="Westerfield M."/>
            <person name="de Jong P.J."/>
            <person name="Zon L.I."/>
            <person name="Postlethwait J.H."/>
            <person name="Nusslein-Volhard C."/>
            <person name="Hubbard T.J."/>
            <person name="Roest Crollius H."/>
            <person name="Rogers J."/>
            <person name="Stemple D.L."/>
        </authorList>
    </citation>
    <scope>NUCLEOTIDE SEQUENCE [LARGE SCALE GENOMIC DNA]</scope>
    <source>
        <strain evidence="12">Tuebingen</strain>
    </source>
</reference>
<dbReference type="SUPFAM" id="SSF57850">
    <property type="entry name" value="RING/U-box"/>
    <property type="match status" value="1"/>
</dbReference>
<dbReference type="InterPro" id="IPR039399">
    <property type="entry name" value="Deltex_C_sf"/>
</dbReference>
<feature type="compositionally biased region" description="Polar residues" evidence="10">
    <location>
        <begin position="76"/>
        <end position="95"/>
    </location>
</feature>
<dbReference type="Proteomes" id="UP000000437">
    <property type="component" value="Chromosome 5"/>
</dbReference>
<evidence type="ECO:0000313" key="14">
    <source>
        <dbReference type="RefSeq" id="NP_001116534.1"/>
    </source>
</evidence>
<dbReference type="ExpressionAtlas" id="A2BGH5">
    <property type="expression patterns" value="baseline"/>
</dbReference>
<dbReference type="AGR" id="ZFIN:ZDB-GENE-060526-299"/>
<dbReference type="PaxDb" id="7955-ENSDARP00000117915"/>
<dbReference type="PROSITE" id="PS50089">
    <property type="entry name" value="ZF_RING_2"/>
    <property type="match status" value="1"/>
</dbReference>
<dbReference type="UniPathway" id="UPA00143"/>
<gene>
    <name evidence="12 14 15" type="primary">si:dkey-3h3.3</name>
</gene>
<keyword evidence="6 8" id="KW-0863">Zinc-finger</keyword>
<evidence type="ECO:0000256" key="8">
    <source>
        <dbReference type="PROSITE-ProRule" id="PRU00175"/>
    </source>
</evidence>
<feature type="region of interest" description="Disordered" evidence="10">
    <location>
        <begin position="66"/>
        <end position="95"/>
    </location>
</feature>
<dbReference type="Gene3D" id="3.30.390.130">
    <property type="match status" value="1"/>
</dbReference>
<dbReference type="EC" id="2.3.2.27" evidence="9"/>
<dbReference type="PROSITE" id="PS00518">
    <property type="entry name" value="ZF_RING_1"/>
    <property type="match status" value="1"/>
</dbReference>
<name>A2BGH5_DANRE</name>
<evidence type="ECO:0000256" key="5">
    <source>
        <dbReference type="ARBA" id="ARBA00022723"/>
    </source>
</evidence>
<dbReference type="EMBL" id="BX470172">
    <property type="status" value="NOT_ANNOTATED_CDS"/>
    <property type="molecule type" value="Genomic_DNA"/>
</dbReference>
<proteinExistence type="inferred from homology"/>
<feature type="domain" description="RING-type" evidence="11">
    <location>
        <begin position="259"/>
        <end position="299"/>
    </location>
</feature>
<organism evidence="12">
    <name type="scientific">Danio rerio</name>
    <name type="common">Zebrafish</name>
    <name type="synonym">Brachydanio rerio</name>
    <dbReference type="NCBI Taxonomy" id="7955"/>
    <lineage>
        <taxon>Eukaryota</taxon>
        <taxon>Metazoa</taxon>
        <taxon>Chordata</taxon>
        <taxon>Craniata</taxon>
        <taxon>Vertebrata</taxon>
        <taxon>Euteleostomi</taxon>
        <taxon>Actinopterygii</taxon>
        <taxon>Neopterygii</taxon>
        <taxon>Teleostei</taxon>
        <taxon>Ostariophysi</taxon>
        <taxon>Cypriniformes</taxon>
        <taxon>Danionidae</taxon>
        <taxon>Danioninae</taxon>
        <taxon>Danio</taxon>
    </lineage>
</organism>
<dbReference type="GO" id="GO:0005654">
    <property type="term" value="C:nucleoplasm"/>
    <property type="evidence" value="ECO:0000318"/>
    <property type="project" value="GO_Central"/>
</dbReference>
<comment type="pathway">
    <text evidence="2 9">Protein modification; protein ubiquitination.</text>
</comment>
<dbReference type="Pfam" id="PF18102">
    <property type="entry name" value="DTC"/>
    <property type="match status" value="1"/>
</dbReference>
<evidence type="ECO:0000313" key="12">
    <source>
        <dbReference type="Ensembl" id="ENSDARP00000117915"/>
    </source>
</evidence>
<sequence>MMSLPEIFTEVELKIHPAIFQPPNSVTSILNGKTIRVTQKEDYLIATGKFQDIKDFYKSCIKIQTTHNRPKHPKQQEMSMSSHTTASPGSAQNDPSVFDPIKVDDTVMQYIKEKKSKEFEAIQKRHGVSINTFKNYLTFTPQTGKNIHAQFAREEFITLYQKIAIGLQIRNHNYRRDIFEFCSSEFPELLINLSSDRKQMQLIGDFISLERFDTCLKGSDWRRYSLHQTPSRTMTHYDTPRTQPAKHEKTSDQAKDETCPICLETIKMPESTVLTKCQHRFCKDCLDTAFQLKPACPICGEIYGSLTGTQPKGGTMTVSRDRSCLPGYKGYGTIVITYYIPSGSQGVEHPNPGMPYHGASRIAYLPDSTEGTHVLKLLQRAFDQRLTFTIGRSSTTGKNNVVTWNDIHHKTSRDGGPTHYGYPDPDYLKRVQDELKAKGIY</sequence>
<dbReference type="KEGG" id="dre:100144568"/>
<dbReference type="InterPro" id="IPR001841">
    <property type="entry name" value="Znf_RING"/>
</dbReference>
<dbReference type="STRING" id="7955.ENSDARP00000117915"/>
<evidence type="ECO:0000259" key="11">
    <source>
        <dbReference type="PROSITE" id="PS50089"/>
    </source>
</evidence>
<dbReference type="SMR" id="A2BGH5"/>
<evidence type="ECO:0000256" key="10">
    <source>
        <dbReference type="SAM" id="MobiDB-lite"/>
    </source>
</evidence>
<comment type="similarity">
    <text evidence="3 9">Belongs to the Deltex family.</text>
</comment>
<dbReference type="AlphaFoldDB" id="A2BGH5"/>
<dbReference type="Ensembl" id="ENSDART00000147767.2">
    <property type="protein sequence ID" value="ENSDARP00000117915.1"/>
    <property type="gene ID" value="ENSDARG00000067718.6"/>
</dbReference>
<dbReference type="Gene3D" id="3.30.40.10">
    <property type="entry name" value="Zinc/RING finger domain, C3HC4 (zinc finger)"/>
    <property type="match status" value="1"/>
</dbReference>
<dbReference type="GO" id="GO:0061630">
    <property type="term" value="F:ubiquitin protein ligase activity"/>
    <property type="evidence" value="ECO:0000318"/>
    <property type="project" value="GO_Central"/>
</dbReference>
<keyword evidence="4 9" id="KW-0808">Transferase</keyword>
<keyword evidence="13" id="KW-1185">Reference proteome</keyword>
<dbReference type="eggNOG" id="ENOG502RGAW">
    <property type="taxonomic scope" value="Eukaryota"/>
</dbReference>
<dbReference type="HOGENOM" id="CLU_030422_1_0_1"/>
<reference evidence="14" key="1">
    <citation type="journal article" date="2004" name="Proc. Natl. Acad. Sci. U.S.A.">
        <title>Hematopoietic gene expression profile in zebrafish kidney marrow.</title>
        <authorList>
            <person name="Song H.D."/>
            <person name="Sun X.J."/>
            <person name="Deng M."/>
            <person name="Zhang G.W."/>
            <person name="Zhou Y."/>
            <person name="Wu X.Y."/>
            <person name="Sheng Y."/>
            <person name="Chen Y."/>
            <person name="Ruan Z."/>
            <person name="Jiang C.L."/>
            <person name="Fan H.Y."/>
            <person name="Zon L.I."/>
            <person name="Kanki J.P."/>
            <person name="Liu T.X."/>
            <person name="Look A.T."/>
            <person name="Chen Z."/>
        </authorList>
    </citation>
    <scope>NUCLEOTIDE SEQUENCE</scope>
    <source>
        <strain evidence="14">Tuebingen</strain>
    </source>
</reference>
<reference evidence="12" key="3">
    <citation type="submission" date="2013-08" db="UniProtKB">
        <authorList>
            <consortium name="Ensembl"/>
        </authorList>
    </citation>
    <scope>IDENTIFICATION</scope>
    <source>
        <strain evidence="12">Tuebingen</strain>
    </source>
</reference>
<dbReference type="OrthoDB" id="527344at2759"/>
<dbReference type="OMA" id="GIQKKEH"/>
<evidence type="ECO:0000256" key="6">
    <source>
        <dbReference type="ARBA" id="ARBA00022771"/>
    </source>
</evidence>
<dbReference type="SMART" id="SM00184">
    <property type="entry name" value="RING"/>
    <property type="match status" value="1"/>
</dbReference>
<evidence type="ECO:0000256" key="7">
    <source>
        <dbReference type="ARBA" id="ARBA00022833"/>
    </source>
</evidence>
<dbReference type="GeneID" id="100144568"/>
<keyword evidence="5 9" id="KW-0479">Metal-binding</keyword>
<dbReference type="InterPro" id="IPR039396">
    <property type="entry name" value="Deltex_C"/>
</dbReference>
<dbReference type="InterPro" id="IPR013083">
    <property type="entry name" value="Znf_RING/FYVE/PHD"/>
</dbReference>
<dbReference type="GO" id="GO:0007219">
    <property type="term" value="P:Notch signaling pathway"/>
    <property type="evidence" value="ECO:0000318"/>
    <property type="project" value="GO_Central"/>
</dbReference>